<name>A0A9P9YWW9_9MUSC</name>
<evidence type="ECO:0000256" key="6">
    <source>
        <dbReference type="ARBA" id="ARBA00022837"/>
    </source>
</evidence>
<dbReference type="FunFam" id="2.40.10.10:FF:000028">
    <property type="entry name" value="Serine protease easter"/>
    <property type="match status" value="2"/>
</dbReference>
<dbReference type="SUPFAM" id="SSF50494">
    <property type="entry name" value="Trypsin-like serine proteases"/>
    <property type="match status" value="2"/>
</dbReference>
<feature type="chain" id="PRO_5040353840" description="Peptidase S1 domain-containing protein" evidence="12">
    <location>
        <begin position="25"/>
        <end position="583"/>
    </location>
</feature>
<keyword evidence="9" id="KW-0325">Glycoprotein</keyword>
<comment type="similarity">
    <text evidence="10">Belongs to the peptidase S1 family. CLIP subfamily.</text>
</comment>
<evidence type="ECO:0000256" key="10">
    <source>
        <dbReference type="ARBA" id="ARBA00024195"/>
    </source>
</evidence>
<dbReference type="GO" id="GO:0046872">
    <property type="term" value="F:metal ion binding"/>
    <property type="evidence" value="ECO:0007669"/>
    <property type="project" value="UniProtKB-KW"/>
</dbReference>
<dbReference type="PROSITE" id="PS50240">
    <property type="entry name" value="TRYPSIN_DOM"/>
    <property type="match status" value="2"/>
</dbReference>
<dbReference type="PROSITE" id="PS00135">
    <property type="entry name" value="TRYPSIN_SER"/>
    <property type="match status" value="1"/>
</dbReference>
<dbReference type="InterPro" id="IPR009003">
    <property type="entry name" value="Peptidase_S1_PA"/>
</dbReference>
<evidence type="ECO:0000256" key="3">
    <source>
        <dbReference type="ARBA" id="ARBA00022729"/>
    </source>
</evidence>
<dbReference type="GO" id="GO:0004252">
    <property type="term" value="F:serine-type endopeptidase activity"/>
    <property type="evidence" value="ECO:0007669"/>
    <property type="project" value="InterPro"/>
</dbReference>
<dbReference type="SMART" id="SM00020">
    <property type="entry name" value="Tryp_SPc"/>
    <property type="match status" value="2"/>
</dbReference>
<protein>
    <recommendedName>
        <fullName evidence="13">Peptidase S1 domain-containing protein</fullName>
    </recommendedName>
</protein>
<gene>
    <name evidence="14" type="ORF">M5D96_000735</name>
</gene>
<dbReference type="GO" id="GO:0051604">
    <property type="term" value="P:protein maturation"/>
    <property type="evidence" value="ECO:0007669"/>
    <property type="project" value="UniProtKB-ARBA"/>
</dbReference>
<evidence type="ECO:0000259" key="13">
    <source>
        <dbReference type="PROSITE" id="PS50240"/>
    </source>
</evidence>
<dbReference type="FunFam" id="2.40.10.10:FF:000078">
    <property type="entry name" value="Serine protease H137"/>
    <property type="match status" value="1"/>
</dbReference>
<feature type="signal peptide" evidence="12">
    <location>
        <begin position="1"/>
        <end position="24"/>
    </location>
</feature>
<dbReference type="Proteomes" id="UP001059596">
    <property type="component" value="Chromosome 3R"/>
</dbReference>
<keyword evidence="1 11" id="KW-0645">Protease</keyword>
<reference evidence="14" key="1">
    <citation type="journal article" date="2023" name="Genome Biol. Evol.">
        <title>Long-read-based Genome Assembly of Drosophila gunungcola Reveals Fewer Chemosensory Genes in Flower-breeding Species.</title>
        <authorList>
            <person name="Negi A."/>
            <person name="Liao B.Y."/>
            <person name="Yeh S.D."/>
        </authorList>
    </citation>
    <scope>NUCLEOTIDE SEQUENCE</scope>
    <source>
        <strain evidence="14">Sukarami</strain>
    </source>
</reference>
<evidence type="ECO:0000256" key="8">
    <source>
        <dbReference type="ARBA" id="ARBA00023157"/>
    </source>
</evidence>
<feature type="domain" description="Peptidase S1" evidence="13">
    <location>
        <begin position="325"/>
        <end position="582"/>
    </location>
</feature>
<dbReference type="InterPro" id="IPR001314">
    <property type="entry name" value="Peptidase_S1A"/>
</dbReference>
<dbReference type="PANTHER" id="PTHR24256">
    <property type="entry name" value="TRYPTASE-RELATED"/>
    <property type="match status" value="1"/>
</dbReference>
<dbReference type="EMBL" id="JAMKOV010000001">
    <property type="protein sequence ID" value="KAI8044566.1"/>
    <property type="molecule type" value="Genomic_DNA"/>
</dbReference>
<sequence>MFFKTKVFILIPQLAFLLVLLAESIENCPPDEQCVELVRCHHLQKIAQLEGKTSVQKKMLEQRKCGQHHSSYYCCPEPGNELPNDRTCGQSPPVYRITRGKEVELNSLPWMAMLLYRNTKTWYAPLVPACGGSLINNRYVLTAVHCLIKGPRMPSDLQFKRVRLGEHDTSSEIDCEDRGLKKHCAPRPLEIDVEKYILHPRFNESDVFHFDIALLRLEIPVRYTPQIRPICVLVRSFSLSKSKLKVAGWGRTETGIPNCQPDEKRTSLEFCPHVFNISMLAEKGQRTYNIDNWRDLRSQTICCPMPGNELPNTEICGQSEAVVRIMGGSEAAPNAYPWMAMLLYRNLSSREINSFCAGSLINNRYVLTAAHCVYNMPGELILKSVRLGEHDTTSNPDCTFHGARRFCAPPHMEIEVETIVVHEKFHMGGMSINQNDIALLRLRMPVRYSRGIRPICVRGPHNIRTNYGFRIAGWGKTETGRHSPVLLSGIIGKRNLDRCSEKSPDLNFDIYSQICAGGLDGNDTCVGDSGSPLMATMGQGLNEYVYLAGITSNGPPACGMIGWPAVYTKTSAFVEWIQNNIWP</sequence>
<evidence type="ECO:0000256" key="2">
    <source>
        <dbReference type="ARBA" id="ARBA00022723"/>
    </source>
</evidence>
<dbReference type="InterPro" id="IPR051487">
    <property type="entry name" value="Ser/Thr_Proteases_Immune/Dev"/>
</dbReference>
<evidence type="ECO:0000256" key="4">
    <source>
        <dbReference type="ARBA" id="ARBA00022801"/>
    </source>
</evidence>
<evidence type="ECO:0000256" key="1">
    <source>
        <dbReference type="ARBA" id="ARBA00022670"/>
    </source>
</evidence>
<evidence type="ECO:0000256" key="9">
    <source>
        <dbReference type="ARBA" id="ARBA00023180"/>
    </source>
</evidence>
<feature type="domain" description="Peptidase S1" evidence="13">
    <location>
        <begin position="97"/>
        <end position="316"/>
    </location>
</feature>
<dbReference type="InterPro" id="IPR001254">
    <property type="entry name" value="Trypsin_dom"/>
</dbReference>
<accession>A0A9P9YWW9</accession>
<dbReference type="Gene3D" id="2.40.10.10">
    <property type="entry name" value="Trypsin-like serine proteases"/>
    <property type="match status" value="3"/>
</dbReference>
<evidence type="ECO:0000256" key="7">
    <source>
        <dbReference type="ARBA" id="ARBA00023145"/>
    </source>
</evidence>
<evidence type="ECO:0000256" key="11">
    <source>
        <dbReference type="RuleBase" id="RU363034"/>
    </source>
</evidence>
<keyword evidence="4 11" id="KW-0378">Hydrolase</keyword>
<dbReference type="CDD" id="cd00190">
    <property type="entry name" value="Tryp_SPc"/>
    <property type="match status" value="1"/>
</dbReference>
<keyword evidence="8" id="KW-1015">Disulfide bond</keyword>
<evidence type="ECO:0000313" key="14">
    <source>
        <dbReference type="EMBL" id="KAI8044566.1"/>
    </source>
</evidence>
<comment type="caution">
    <text evidence="14">The sequence shown here is derived from an EMBL/GenBank/DDBJ whole genome shotgun (WGS) entry which is preliminary data.</text>
</comment>
<keyword evidence="6" id="KW-0106">Calcium</keyword>
<dbReference type="Pfam" id="PF00089">
    <property type="entry name" value="Trypsin"/>
    <property type="match status" value="2"/>
</dbReference>
<proteinExistence type="inferred from homology"/>
<dbReference type="InterPro" id="IPR043504">
    <property type="entry name" value="Peptidase_S1_PA_chymotrypsin"/>
</dbReference>
<evidence type="ECO:0000256" key="5">
    <source>
        <dbReference type="ARBA" id="ARBA00022825"/>
    </source>
</evidence>
<dbReference type="PRINTS" id="PR00722">
    <property type="entry name" value="CHYMOTRYPSIN"/>
</dbReference>
<organism evidence="14 15">
    <name type="scientific">Drosophila gunungcola</name>
    <name type="common">fruit fly</name>
    <dbReference type="NCBI Taxonomy" id="103775"/>
    <lineage>
        <taxon>Eukaryota</taxon>
        <taxon>Metazoa</taxon>
        <taxon>Ecdysozoa</taxon>
        <taxon>Arthropoda</taxon>
        <taxon>Hexapoda</taxon>
        <taxon>Insecta</taxon>
        <taxon>Pterygota</taxon>
        <taxon>Neoptera</taxon>
        <taxon>Endopterygota</taxon>
        <taxon>Diptera</taxon>
        <taxon>Brachycera</taxon>
        <taxon>Muscomorpha</taxon>
        <taxon>Ephydroidea</taxon>
        <taxon>Drosophilidae</taxon>
        <taxon>Drosophila</taxon>
        <taxon>Sophophora</taxon>
    </lineage>
</organism>
<keyword evidence="15" id="KW-1185">Reference proteome</keyword>
<dbReference type="InterPro" id="IPR018114">
    <property type="entry name" value="TRYPSIN_HIS"/>
</dbReference>
<keyword evidence="2" id="KW-0479">Metal-binding</keyword>
<evidence type="ECO:0000313" key="15">
    <source>
        <dbReference type="Proteomes" id="UP001059596"/>
    </source>
</evidence>
<dbReference type="PROSITE" id="PS00134">
    <property type="entry name" value="TRYPSIN_HIS"/>
    <property type="match status" value="1"/>
</dbReference>
<dbReference type="InterPro" id="IPR033116">
    <property type="entry name" value="TRYPSIN_SER"/>
</dbReference>
<dbReference type="GO" id="GO:0006508">
    <property type="term" value="P:proteolysis"/>
    <property type="evidence" value="ECO:0007669"/>
    <property type="project" value="UniProtKB-KW"/>
</dbReference>
<dbReference type="AlphaFoldDB" id="A0A9P9YWW9"/>
<keyword evidence="5 11" id="KW-0720">Serine protease</keyword>
<evidence type="ECO:0000256" key="12">
    <source>
        <dbReference type="SAM" id="SignalP"/>
    </source>
</evidence>
<keyword evidence="3 12" id="KW-0732">Signal</keyword>
<keyword evidence="7" id="KW-0865">Zymogen</keyword>